<keyword evidence="7" id="KW-1185">Reference proteome</keyword>
<evidence type="ECO:0000256" key="1">
    <source>
        <dbReference type="ARBA" id="ARBA00009995"/>
    </source>
</evidence>
<dbReference type="EMBL" id="BTGU01000013">
    <property type="protein sequence ID" value="GMN42080.1"/>
    <property type="molecule type" value="Genomic_DNA"/>
</dbReference>
<name>A0AA87ZYF3_FICCA</name>
<protein>
    <recommendedName>
        <fullName evidence="5">Glycosyltransferase</fullName>
        <ecNumber evidence="5">2.4.1.-</ecNumber>
    </recommendedName>
</protein>
<dbReference type="PANTHER" id="PTHR48047">
    <property type="entry name" value="GLYCOSYLTRANSFERASE"/>
    <property type="match status" value="1"/>
</dbReference>
<dbReference type="SUPFAM" id="SSF53756">
    <property type="entry name" value="UDP-Glycosyltransferase/glycogen phosphorylase"/>
    <property type="match status" value="1"/>
</dbReference>
<comment type="caution">
    <text evidence="6">The sequence shown here is derived from an EMBL/GenBank/DDBJ whole genome shotgun (WGS) entry which is preliminary data.</text>
</comment>
<dbReference type="CDD" id="cd03784">
    <property type="entry name" value="GT1_Gtf-like"/>
    <property type="match status" value="1"/>
</dbReference>
<gene>
    <name evidence="6" type="ORF">TIFTF001_011304</name>
</gene>
<dbReference type="EC" id="2.4.1.-" evidence="5"/>
<dbReference type="Gene3D" id="3.40.50.2000">
    <property type="entry name" value="Glycogen Phosphorylase B"/>
    <property type="match status" value="2"/>
</dbReference>
<reference evidence="6" key="1">
    <citation type="submission" date="2023-07" db="EMBL/GenBank/DDBJ databases">
        <title>draft genome sequence of fig (Ficus carica).</title>
        <authorList>
            <person name="Takahashi T."/>
            <person name="Nishimura K."/>
        </authorList>
    </citation>
    <scope>NUCLEOTIDE SEQUENCE</scope>
</reference>
<dbReference type="PROSITE" id="PS00375">
    <property type="entry name" value="UDPGT"/>
    <property type="match status" value="1"/>
</dbReference>
<accession>A0AA87ZYF3</accession>
<evidence type="ECO:0000256" key="2">
    <source>
        <dbReference type="ARBA" id="ARBA00022676"/>
    </source>
</evidence>
<evidence type="ECO:0000313" key="6">
    <source>
        <dbReference type="EMBL" id="GMN42080.1"/>
    </source>
</evidence>
<proteinExistence type="inferred from homology"/>
<comment type="similarity">
    <text evidence="1 4">Belongs to the UDP-glycosyltransferase family.</text>
</comment>
<dbReference type="AlphaFoldDB" id="A0AA87ZYF3"/>
<evidence type="ECO:0000256" key="5">
    <source>
        <dbReference type="RuleBase" id="RU362057"/>
    </source>
</evidence>
<evidence type="ECO:0000313" key="7">
    <source>
        <dbReference type="Proteomes" id="UP001187192"/>
    </source>
</evidence>
<keyword evidence="2 4" id="KW-0328">Glycosyltransferase</keyword>
<dbReference type="Proteomes" id="UP001187192">
    <property type="component" value="Unassembled WGS sequence"/>
</dbReference>
<dbReference type="InterPro" id="IPR002213">
    <property type="entry name" value="UDP_glucos_trans"/>
</dbReference>
<dbReference type="InterPro" id="IPR035595">
    <property type="entry name" value="UDP_glycos_trans_CS"/>
</dbReference>
<evidence type="ECO:0000256" key="4">
    <source>
        <dbReference type="RuleBase" id="RU003718"/>
    </source>
</evidence>
<dbReference type="Pfam" id="PF00201">
    <property type="entry name" value="UDPGT"/>
    <property type="match status" value="1"/>
</dbReference>
<dbReference type="GO" id="GO:0035251">
    <property type="term" value="F:UDP-glucosyltransferase activity"/>
    <property type="evidence" value="ECO:0007669"/>
    <property type="project" value="TreeGrafter"/>
</dbReference>
<sequence>MSLTTTSAATVAVDDPPHILVFPYPAQGHILPILDLTHQLALRRFPITILTTPQNLPTLSPLLSAHPSSVHPLVLPFPLHPALPSGVENVKDLGNSGNLPIINALAHLHDPILRWFASHPNPPAALLSDFFLGWTEHLARQINIPRLAFFSSGAFLASVLDSGLAQLSKVSSLSAVDFHDLPRSPCFREEHLPSTLRICGGKVSPETEFLKESLAANGSSWGCVFNTFDALEGEYLRYLRKSLGHERIYGVGPLNLIGFQERVVTENRNYVGAGIDVLEWLEGCPEKSVLYVCFGSQKLLSRAQMEALAFGLEKSGVRFIWAVKTGSAEQAAEGKGVVPEGFEERVGGRGLVIRGWAPQVMIMSHRAVGGFVSHCGWNSVLEAAVAGVRILAWPMEADQHVNARLLVEDMGVAVRVCEGAEGVPDAVELGNVVAEAMSGEAPEKARVKELRDAASSAVREGGSSAKDLDELVRELCKLPKPVGKRE</sequence>
<organism evidence="6 7">
    <name type="scientific">Ficus carica</name>
    <name type="common">Common fig</name>
    <dbReference type="NCBI Taxonomy" id="3494"/>
    <lineage>
        <taxon>Eukaryota</taxon>
        <taxon>Viridiplantae</taxon>
        <taxon>Streptophyta</taxon>
        <taxon>Embryophyta</taxon>
        <taxon>Tracheophyta</taxon>
        <taxon>Spermatophyta</taxon>
        <taxon>Magnoliopsida</taxon>
        <taxon>eudicotyledons</taxon>
        <taxon>Gunneridae</taxon>
        <taxon>Pentapetalae</taxon>
        <taxon>rosids</taxon>
        <taxon>fabids</taxon>
        <taxon>Rosales</taxon>
        <taxon>Moraceae</taxon>
        <taxon>Ficeae</taxon>
        <taxon>Ficus</taxon>
    </lineage>
</organism>
<dbReference type="PANTHER" id="PTHR48047:SF28">
    <property type="entry name" value="F11M15.8 PROTEIN"/>
    <property type="match status" value="1"/>
</dbReference>
<evidence type="ECO:0000256" key="3">
    <source>
        <dbReference type="ARBA" id="ARBA00022679"/>
    </source>
</evidence>
<keyword evidence="3 4" id="KW-0808">Transferase</keyword>
<dbReference type="FunFam" id="3.40.50.2000:FF:000064">
    <property type="entry name" value="Glycosyltransferase"/>
    <property type="match status" value="1"/>
</dbReference>